<organism evidence="1 2">
    <name type="scientific">Coilia grayii</name>
    <name type="common">Gray's grenadier anchovy</name>
    <dbReference type="NCBI Taxonomy" id="363190"/>
    <lineage>
        <taxon>Eukaryota</taxon>
        <taxon>Metazoa</taxon>
        <taxon>Chordata</taxon>
        <taxon>Craniata</taxon>
        <taxon>Vertebrata</taxon>
        <taxon>Euteleostomi</taxon>
        <taxon>Actinopterygii</taxon>
        <taxon>Neopterygii</taxon>
        <taxon>Teleostei</taxon>
        <taxon>Clupei</taxon>
        <taxon>Clupeiformes</taxon>
        <taxon>Clupeoidei</taxon>
        <taxon>Engraulidae</taxon>
        <taxon>Coilinae</taxon>
        <taxon>Coilia</taxon>
    </lineage>
</organism>
<dbReference type="AlphaFoldDB" id="A0ABD1KRY4"/>
<dbReference type="PANTHER" id="PTHR10511:SF2">
    <property type="entry name" value="GRANULOCYTE COLONY-STIMULATING FACTOR"/>
    <property type="match status" value="1"/>
</dbReference>
<evidence type="ECO:0000313" key="1">
    <source>
        <dbReference type="EMBL" id="KAL2101897.1"/>
    </source>
</evidence>
<evidence type="ECO:0000313" key="2">
    <source>
        <dbReference type="Proteomes" id="UP001591681"/>
    </source>
</evidence>
<dbReference type="InterPro" id="IPR040117">
    <property type="entry name" value="GCSF/MGF"/>
</dbReference>
<dbReference type="Proteomes" id="UP001591681">
    <property type="component" value="Unassembled WGS sequence"/>
</dbReference>
<accession>A0ABD1KRY4</accession>
<comment type="caution">
    <text evidence="1">The sequence shown here is derived from an EMBL/GenBank/DDBJ whole genome shotgun (WGS) entry which is preliminary data.</text>
</comment>
<dbReference type="Gene3D" id="1.20.1250.10">
    <property type="match status" value="1"/>
</dbReference>
<dbReference type="PANTHER" id="PTHR10511">
    <property type="entry name" value="GRANULOCYTE COLONY-STIMULATING FACTOR"/>
    <property type="match status" value="1"/>
</dbReference>
<dbReference type="EMBL" id="JBHFQA010000003">
    <property type="protein sequence ID" value="KAL2101897.1"/>
    <property type="molecule type" value="Genomic_DNA"/>
</dbReference>
<sequence length="170" mass="19319">MENEFIDISRSFVEKIVQEIPRTHKSCINDKSMPIDSNGDLSKWEYMIESIGIPSHPRLSSPLNVAVTYSQIWTGLQLHKGALEAVKDRLSSPEVVRDLIADMKELLDHIGLALQHHNVSPSPKPEPFTASQLDDYQVRVLTHVTLVRLLHFGQEVSRFLRTQVPSDLQE</sequence>
<gene>
    <name evidence="1" type="ORF">ACEWY4_003658</name>
</gene>
<dbReference type="InterPro" id="IPR009079">
    <property type="entry name" value="4_helix_cytokine-like_core"/>
</dbReference>
<keyword evidence="2" id="KW-1185">Reference proteome</keyword>
<reference evidence="1 2" key="1">
    <citation type="submission" date="2024-09" db="EMBL/GenBank/DDBJ databases">
        <title>A chromosome-level genome assembly of Gray's grenadier anchovy, Coilia grayii.</title>
        <authorList>
            <person name="Fu Z."/>
        </authorList>
    </citation>
    <scope>NUCLEOTIDE SEQUENCE [LARGE SCALE GENOMIC DNA]</scope>
    <source>
        <strain evidence="1">G4</strain>
        <tissue evidence="1">Muscle</tissue>
    </source>
</reference>
<name>A0ABD1KRY4_9TELE</name>
<protein>
    <submittedName>
        <fullName evidence="1">Uncharacterized protein</fullName>
    </submittedName>
</protein>
<proteinExistence type="predicted"/>
<dbReference type="SUPFAM" id="SSF47266">
    <property type="entry name" value="4-helical cytokines"/>
    <property type="match status" value="1"/>
</dbReference>